<dbReference type="Proteomes" id="UP000321922">
    <property type="component" value="Unassembled WGS sequence"/>
</dbReference>
<dbReference type="RefSeq" id="WP_050567261.1">
    <property type="nucleotide sequence ID" value="NZ_BAOJ01000014.1"/>
</dbReference>
<evidence type="ECO:0000313" key="3">
    <source>
        <dbReference type="Proteomes" id="UP000321922"/>
    </source>
</evidence>
<dbReference type="OrthoDB" id="5295757at2"/>
<keyword evidence="3" id="KW-1185">Reference proteome</keyword>
<dbReference type="PANTHER" id="PTHR37530">
    <property type="entry name" value="OUTER MEMBRANE PROTEIN SLP"/>
    <property type="match status" value="1"/>
</dbReference>
<feature type="signal peptide" evidence="1">
    <location>
        <begin position="1"/>
        <end position="19"/>
    </location>
</feature>
<name>A0A511QBV1_9VIBR</name>
<reference evidence="2 3" key="1">
    <citation type="submission" date="2019-07" db="EMBL/GenBank/DDBJ databases">
        <title>Whole genome shotgun sequence of Vibrio sagamiensis NBRC 104589.</title>
        <authorList>
            <person name="Hosoyama A."/>
            <person name="Uohara A."/>
            <person name="Ohji S."/>
            <person name="Ichikawa N."/>
        </authorList>
    </citation>
    <scope>NUCLEOTIDE SEQUENCE [LARGE SCALE GENOMIC DNA]</scope>
    <source>
        <strain evidence="2 3">NBRC 104589</strain>
    </source>
</reference>
<evidence type="ECO:0000313" key="2">
    <source>
        <dbReference type="EMBL" id="GEM74765.1"/>
    </source>
</evidence>
<sequence length="195" mass="21956">MCKRAVINLLALIRKRHFAVIPSVFALAACSSLPSELNANSESVMTDYLTFAQSKGQVVDDVRLGGVIAKTENQKKRTRIEIVNLPIDSSGRPDINQEPQGRFVAYFDGYLEPIAFSQGRLITVVGQAIGQEQGQVGEHPYLFPALDGDGYRLWKIEERVRMYDTSNYGYPCYSVNCRIPYFDFPQEGQVIKQVR</sequence>
<dbReference type="PROSITE" id="PS51257">
    <property type="entry name" value="PROKAR_LIPOPROTEIN"/>
    <property type="match status" value="1"/>
</dbReference>
<dbReference type="AlphaFoldDB" id="A0A511QBV1"/>
<gene>
    <name evidence="2" type="ORF">VSA01S_08770</name>
</gene>
<protein>
    <submittedName>
        <fullName evidence="2">Starvation lipoprotein Slp</fullName>
    </submittedName>
</protein>
<dbReference type="EMBL" id="BJXJ01000006">
    <property type="protein sequence ID" value="GEM74765.1"/>
    <property type="molecule type" value="Genomic_DNA"/>
</dbReference>
<proteinExistence type="predicted"/>
<feature type="chain" id="PRO_5021909813" evidence="1">
    <location>
        <begin position="20"/>
        <end position="195"/>
    </location>
</feature>
<keyword evidence="2" id="KW-0449">Lipoprotein</keyword>
<keyword evidence="1" id="KW-0732">Signal</keyword>
<dbReference type="InterPro" id="IPR004658">
    <property type="entry name" value="OMP_Slp"/>
</dbReference>
<dbReference type="Pfam" id="PF03843">
    <property type="entry name" value="Slp"/>
    <property type="match status" value="1"/>
</dbReference>
<comment type="caution">
    <text evidence="2">The sequence shown here is derived from an EMBL/GenBank/DDBJ whole genome shotgun (WGS) entry which is preliminary data.</text>
</comment>
<dbReference type="NCBIfam" id="TIGR00752">
    <property type="entry name" value="slp"/>
    <property type="match status" value="1"/>
</dbReference>
<dbReference type="PANTHER" id="PTHR37530:SF1">
    <property type="entry name" value="OUTER MEMBRANE PROTEIN SLP"/>
    <property type="match status" value="1"/>
</dbReference>
<dbReference type="GO" id="GO:0019867">
    <property type="term" value="C:outer membrane"/>
    <property type="evidence" value="ECO:0007669"/>
    <property type="project" value="InterPro"/>
</dbReference>
<evidence type="ECO:0000256" key="1">
    <source>
        <dbReference type="SAM" id="SignalP"/>
    </source>
</evidence>
<dbReference type="PIRSF" id="PIRSF004982">
    <property type="entry name" value="SlP"/>
    <property type="match status" value="1"/>
</dbReference>
<organism evidence="2 3">
    <name type="scientific">Vibrio sagamiensis NBRC 104589</name>
    <dbReference type="NCBI Taxonomy" id="1219064"/>
    <lineage>
        <taxon>Bacteria</taxon>
        <taxon>Pseudomonadati</taxon>
        <taxon>Pseudomonadota</taxon>
        <taxon>Gammaproteobacteria</taxon>
        <taxon>Vibrionales</taxon>
        <taxon>Vibrionaceae</taxon>
        <taxon>Vibrio</taxon>
    </lineage>
</organism>
<accession>A0A511QBV1</accession>